<accession>A0A1Y0B1C8</accession>
<feature type="signal peptide" evidence="1">
    <location>
        <begin position="1"/>
        <end position="24"/>
    </location>
</feature>
<geneLocation type="mitochondrion" evidence="2"/>
<name>A0A1Y0B1C8_9LAMI</name>
<keyword evidence="2" id="KW-0496">Mitochondrion</keyword>
<evidence type="ECO:0000313" key="2">
    <source>
        <dbReference type="EMBL" id="ART31159.1"/>
    </source>
</evidence>
<proteinExistence type="predicted"/>
<reference evidence="2" key="1">
    <citation type="submission" date="2017-03" db="EMBL/GenBank/DDBJ databases">
        <title>The mitochondrial genome of the carnivorous plant Utricularia reniformis (Lentibulariaceae): structure, comparative analysis and evolutionary landmarks.</title>
        <authorList>
            <person name="Silva S.R."/>
            <person name="Alvarenga D.O."/>
            <person name="Michael T.P."/>
            <person name="Miranda V.F.O."/>
            <person name="Varani A.M."/>
        </authorList>
    </citation>
    <scope>NUCLEOTIDE SEQUENCE</scope>
</reference>
<organism evidence="2">
    <name type="scientific">Utricularia reniformis</name>
    <dbReference type="NCBI Taxonomy" id="192314"/>
    <lineage>
        <taxon>Eukaryota</taxon>
        <taxon>Viridiplantae</taxon>
        <taxon>Streptophyta</taxon>
        <taxon>Embryophyta</taxon>
        <taxon>Tracheophyta</taxon>
        <taxon>Spermatophyta</taxon>
        <taxon>Magnoliopsida</taxon>
        <taxon>eudicotyledons</taxon>
        <taxon>Gunneridae</taxon>
        <taxon>Pentapetalae</taxon>
        <taxon>asterids</taxon>
        <taxon>lamiids</taxon>
        <taxon>Lamiales</taxon>
        <taxon>Lentibulariaceae</taxon>
        <taxon>Utricularia</taxon>
    </lineage>
</organism>
<sequence>MVLAPHRRYLISVLLMICSFFVRHQFQCLHEILELFSTVSGQRVNKGKSAIVFSK</sequence>
<gene>
    <name evidence="2" type="ORF">AEK19_MT0935</name>
</gene>
<evidence type="ECO:0000256" key="1">
    <source>
        <dbReference type="SAM" id="SignalP"/>
    </source>
</evidence>
<dbReference type="EMBL" id="KY774314">
    <property type="protein sequence ID" value="ART31159.1"/>
    <property type="molecule type" value="Genomic_DNA"/>
</dbReference>
<dbReference type="AlphaFoldDB" id="A0A1Y0B1C8"/>
<feature type="chain" id="PRO_5012237111" evidence="1">
    <location>
        <begin position="25"/>
        <end position="55"/>
    </location>
</feature>
<protein>
    <submittedName>
        <fullName evidence="2">Uncharacterized protein</fullName>
    </submittedName>
</protein>
<keyword evidence="1" id="KW-0732">Signal</keyword>